<keyword evidence="3" id="KW-1185">Reference proteome</keyword>
<dbReference type="EMBL" id="BONC01000096">
    <property type="protein sequence ID" value="GIF61257.1"/>
    <property type="molecule type" value="Genomic_DNA"/>
</dbReference>
<protein>
    <submittedName>
        <fullName evidence="2">Membrane protein</fullName>
    </submittedName>
</protein>
<evidence type="ECO:0000313" key="2">
    <source>
        <dbReference type="EMBL" id="GIF61257.1"/>
    </source>
</evidence>
<feature type="transmembrane region" description="Helical" evidence="1">
    <location>
        <begin position="164"/>
        <end position="188"/>
    </location>
</feature>
<dbReference type="Proteomes" id="UP000624325">
    <property type="component" value="Unassembled WGS sequence"/>
</dbReference>
<feature type="transmembrane region" description="Helical" evidence="1">
    <location>
        <begin position="63"/>
        <end position="88"/>
    </location>
</feature>
<dbReference type="Pfam" id="PF09490">
    <property type="entry name" value="CbtA"/>
    <property type="match status" value="1"/>
</dbReference>
<dbReference type="RefSeq" id="WP_203708073.1">
    <property type="nucleotide sequence ID" value="NZ_BAAALU010000009.1"/>
</dbReference>
<accession>A0ABQ4CEQ2</accession>
<feature type="transmembrane region" description="Helical" evidence="1">
    <location>
        <begin position="208"/>
        <end position="229"/>
    </location>
</feature>
<feature type="transmembrane region" description="Helical" evidence="1">
    <location>
        <begin position="100"/>
        <end position="117"/>
    </location>
</feature>
<evidence type="ECO:0000313" key="3">
    <source>
        <dbReference type="Proteomes" id="UP000624325"/>
    </source>
</evidence>
<keyword evidence="1" id="KW-1133">Transmembrane helix</keyword>
<name>A0ABQ4CEQ2_9ACTN</name>
<keyword evidence="1" id="KW-0812">Transmembrane</keyword>
<evidence type="ECO:0000256" key="1">
    <source>
        <dbReference type="SAM" id="Phobius"/>
    </source>
</evidence>
<keyword evidence="1" id="KW-0472">Membrane</keyword>
<organism evidence="2 3">
    <name type="scientific">Asanoa iriomotensis</name>
    <dbReference type="NCBI Taxonomy" id="234613"/>
    <lineage>
        <taxon>Bacteria</taxon>
        <taxon>Bacillati</taxon>
        <taxon>Actinomycetota</taxon>
        <taxon>Actinomycetes</taxon>
        <taxon>Micromonosporales</taxon>
        <taxon>Micromonosporaceae</taxon>
        <taxon>Asanoa</taxon>
    </lineage>
</organism>
<comment type="caution">
    <text evidence="2">The sequence shown here is derived from an EMBL/GenBank/DDBJ whole genome shotgun (WGS) entry which is preliminary data.</text>
</comment>
<sequence length="242" mass="25114">MLSPRSLLIRGMLVGLAAGVLAFVFAYLVGEGPIDAAIAFEEAHSEAAVGEPELVSRTVQSTLGLLTATLIYGVALGGIFSMVFAAAYGRLGRLGPRATAALVALAGFVTVALVPWLKYPANPPATGSADSIGRRTSLYFLMLVIALASLALAIYIGRSQVTRFGLWNAAILGAGAFVAVIAVAQVLLPSIEEIPDGFSPLVLWNFRLASLGTQVVVWAALGLGLGAVVERGLRRESVLSAH</sequence>
<dbReference type="InterPro" id="IPR012666">
    <property type="entry name" value="CbtA_put"/>
</dbReference>
<gene>
    <name evidence="2" type="ORF">Air01nite_73520</name>
</gene>
<feature type="transmembrane region" description="Helical" evidence="1">
    <location>
        <begin position="137"/>
        <end position="157"/>
    </location>
</feature>
<reference evidence="2 3" key="1">
    <citation type="submission" date="2021-01" db="EMBL/GenBank/DDBJ databases">
        <title>Whole genome shotgun sequence of Asanoa iriomotensis NBRC 100142.</title>
        <authorList>
            <person name="Komaki H."/>
            <person name="Tamura T."/>
        </authorList>
    </citation>
    <scope>NUCLEOTIDE SEQUENCE [LARGE SCALE GENOMIC DNA]</scope>
    <source>
        <strain evidence="2 3">NBRC 100142</strain>
    </source>
</reference>
<feature type="transmembrane region" description="Helical" evidence="1">
    <location>
        <begin position="7"/>
        <end position="29"/>
    </location>
</feature>
<proteinExistence type="predicted"/>